<keyword evidence="3" id="KW-1185">Reference proteome</keyword>
<dbReference type="InterPro" id="IPR007236">
    <property type="entry name" value="SlyX"/>
</dbReference>
<dbReference type="HOGENOM" id="CLU_180796_2_1_7"/>
<dbReference type="PANTHER" id="PTHR36508:SF1">
    <property type="entry name" value="PROTEIN SLYX"/>
    <property type="match status" value="1"/>
</dbReference>
<dbReference type="RefSeq" id="WP_015852048.1">
    <property type="nucleotide sequence ID" value="NC_012881.1"/>
</dbReference>
<sequence length="77" mass="8745">MSNIKSTEERIESLETALALQDQTVEELNKFIIAQQKQISELEKKLQLMVNQMKDLKDAVAHASPQDDVPPPHYGQL</sequence>
<accession>C6BW29</accession>
<proteinExistence type="inferred from homology"/>
<dbReference type="eggNOG" id="COG2900">
    <property type="taxonomic scope" value="Bacteria"/>
</dbReference>
<evidence type="ECO:0000313" key="2">
    <source>
        <dbReference type="EMBL" id="ACS80232.1"/>
    </source>
</evidence>
<dbReference type="KEGG" id="dsa:Desal_2174"/>
<dbReference type="Gene3D" id="1.20.5.300">
    <property type="match status" value="1"/>
</dbReference>
<evidence type="ECO:0000313" key="3">
    <source>
        <dbReference type="Proteomes" id="UP000002601"/>
    </source>
</evidence>
<evidence type="ECO:0000256" key="1">
    <source>
        <dbReference type="SAM" id="Coils"/>
    </source>
</evidence>
<dbReference type="Proteomes" id="UP000002601">
    <property type="component" value="Chromosome"/>
</dbReference>
<dbReference type="HAMAP" id="MF_00715">
    <property type="entry name" value="SlyX"/>
    <property type="match status" value="1"/>
</dbReference>
<gene>
    <name evidence="2" type="ordered locus">Desal_2174</name>
</gene>
<dbReference type="Pfam" id="PF04102">
    <property type="entry name" value="SlyX"/>
    <property type="match status" value="1"/>
</dbReference>
<feature type="coiled-coil region" evidence="1">
    <location>
        <begin position="4"/>
        <end position="59"/>
    </location>
</feature>
<dbReference type="OrthoDB" id="5459414at2"/>
<keyword evidence="1" id="KW-0175">Coiled coil</keyword>
<organism evidence="2 3">
    <name type="scientific">Maridesulfovibrio salexigens (strain ATCC 14822 / DSM 2638 / NCIMB 8403 / VKM B-1763)</name>
    <name type="common">Desulfovibrio salexigens</name>
    <dbReference type="NCBI Taxonomy" id="526222"/>
    <lineage>
        <taxon>Bacteria</taxon>
        <taxon>Pseudomonadati</taxon>
        <taxon>Thermodesulfobacteriota</taxon>
        <taxon>Desulfovibrionia</taxon>
        <taxon>Desulfovibrionales</taxon>
        <taxon>Desulfovibrionaceae</taxon>
        <taxon>Maridesulfovibrio</taxon>
    </lineage>
</organism>
<dbReference type="EMBL" id="CP001649">
    <property type="protein sequence ID" value="ACS80232.1"/>
    <property type="molecule type" value="Genomic_DNA"/>
</dbReference>
<dbReference type="STRING" id="526222.Desal_2174"/>
<name>C6BW29_MARSD</name>
<reference evidence="2 3" key="1">
    <citation type="submission" date="2009-06" db="EMBL/GenBank/DDBJ databases">
        <title>Complete sequence of Desulfovibrio salexigens DSM 2638.</title>
        <authorList>
            <consortium name="US DOE Joint Genome Institute"/>
            <person name="Lucas S."/>
            <person name="Copeland A."/>
            <person name="Lapidus A."/>
            <person name="Glavina del Rio T."/>
            <person name="Tice H."/>
            <person name="Bruce D."/>
            <person name="Goodwin L."/>
            <person name="Pitluck S."/>
            <person name="Munk A.C."/>
            <person name="Brettin T."/>
            <person name="Detter J.C."/>
            <person name="Han C."/>
            <person name="Tapia R."/>
            <person name="Larimer F."/>
            <person name="Land M."/>
            <person name="Hauser L."/>
            <person name="Kyrpides N."/>
            <person name="Anderson I."/>
            <person name="Wall J.D."/>
            <person name="Arkin A.P."/>
            <person name="Dehal P."/>
            <person name="Chivian D."/>
            <person name="Giles B."/>
            <person name="Hazen T.C."/>
        </authorList>
    </citation>
    <scope>NUCLEOTIDE SEQUENCE [LARGE SCALE GENOMIC DNA]</scope>
    <source>
        <strain evidence="3">ATCC 14822 / DSM 2638 / NCIMB 8403 / VKM B-1763</strain>
    </source>
</reference>
<dbReference type="PANTHER" id="PTHR36508">
    <property type="entry name" value="PROTEIN SLYX"/>
    <property type="match status" value="1"/>
</dbReference>
<dbReference type="AlphaFoldDB" id="C6BW29"/>
<protein>
    <submittedName>
        <fullName evidence="2">SlyX family protein</fullName>
    </submittedName>
</protein>